<dbReference type="AlphaFoldDB" id="A0A1H6F5T3"/>
<gene>
    <name evidence="1" type="ORF">MBHS_01354</name>
</gene>
<dbReference type="Proteomes" id="UP000236724">
    <property type="component" value="Unassembled WGS sequence"/>
</dbReference>
<dbReference type="OrthoDB" id="6402086at2"/>
<dbReference type="EMBL" id="FMSV02000300">
    <property type="protein sequence ID" value="SEH05500.1"/>
    <property type="molecule type" value="Genomic_DNA"/>
</dbReference>
<evidence type="ECO:0000313" key="1">
    <source>
        <dbReference type="EMBL" id="SEH05500.1"/>
    </source>
</evidence>
<evidence type="ECO:0000313" key="2">
    <source>
        <dbReference type="Proteomes" id="UP000236724"/>
    </source>
</evidence>
<keyword evidence="2" id="KW-1185">Reference proteome</keyword>
<proteinExistence type="predicted"/>
<accession>A0A1H6F5T3</accession>
<dbReference type="InterPro" id="IPR013406">
    <property type="entry name" value="CHP02574_addiction_mod"/>
</dbReference>
<sequence>MTMTIEQLESEALNLPMDSRALLVQRLLTSLERISTQENERLWVEEAEQRYQELLKNPEQIRDAETVFADIRASLK</sequence>
<dbReference type="RefSeq" id="WP_103919420.1">
    <property type="nucleotide sequence ID" value="NZ_FMSV02000300.1"/>
</dbReference>
<organism evidence="1 2">
    <name type="scientific">Candidatus Venteria ishoeyi</name>
    <dbReference type="NCBI Taxonomy" id="1899563"/>
    <lineage>
        <taxon>Bacteria</taxon>
        <taxon>Pseudomonadati</taxon>
        <taxon>Pseudomonadota</taxon>
        <taxon>Gammaproteobacteria</taxon>
        <taxon>Thiotrichales</taxon>
        <taxon>Thiotrichaceae</taxon>
        <taxon>Venteria</taxon>
    </lineage>
</organism>
<reference evidence="1 2" key="1">
    <citation type="submission" date="2016-10" db="EMBL/GenBank/DDBJ databases">
        <authorList>
            <person name="de Groot N.N."/>
        </authorList>
    </citation>
    <scope>NUCLEOTIDE SEQUENCE [LARGE SCALE GENOMIC DNA]</scope>
    <source>
        <strain evidence="1">MBHS1</strain>
    </source>
</reference>
<dbReference type="Pfam" id="PF09720">
    <property type="entry name" value="Unstab_antitox"/>
    <property type="match status" value="1"/>
</dbReference>
<protein>
    <submittedName>
        <fullName evidence="1">Putative addiction module component</fullName>
    </submittedName>
</protein>
<name>A0A1H6F5T3_9GAMM</name>